<gene>
    <name evidence="1" type="ORF">GCM10010151_67130</name>
</gene>
<dbReference type="EMBL" id="BAAABM010000066">
    <property type="protein sequence ID" value="GAA0367778.1"/>
    <property type="molecule type" value="Genomic_DNA"/>
</dbReference>
<sequence length="73" mass="7960">MASSSACPGSSWVLGNGVLAKCFPIPGNDDFIRLNMKRAQQSLPYFIAREMGRRFYGGDPEPVNPLFSFTGST</sequence>
<dbReference type="Proteomes" id="UP001501822">
    <property type="component" value="Unassembled WGS sequence"/>
</dbReference>
<proteinExistence type="predicted"/>
<keyword evidence="2" id="KW-1185">Reference proteome</keyword>
<name>A0ABN0XM93_9ACTN</name>
<protein>
    <submittedName>
        <fullName evidence="1">Uncharacterized protein</fullName>
    </submittedName>
</protein>
<accession>A0ABN0XM93</accession>
<comment type="caution">
    <text evidence="1">The sequence shown here is derived from an EMBL/GenBank/DDBJ whole genome shotgun (WGS) entry which is preliminary data.</text>
</comment>
<organism evidence="1 2">
    <name type="scientific">Actinoallomurus spadix</name>
    <dbReference type="NCBI Taxonomy" id="79912"/>
    <lineage>
        <taxon>Bacteria</taxon>
        <taxon>Bacillati</taxon>
        <taxon>Actinomycetota</taxon>
        <taxon>Actinomycetes</taxon>
        <taxon>Streptosporangiales</taxon>
        <taxon>Thermomonosporaceae</taxon>
        <taxon>Actinoallomurus</taxon>
    </lineage>
</organism>
<evidence type="ECO:0000313" key="2">
    <source>
        <dbReference type="Proteomes" id="UP001501822"/>
    </source>
</evidence>
<evidence type="ECO:0000313" key="1">
    <source>
        <dbReference type="EMBL" id="GAA0367778.1"/>
    </source>
</evidence>
<reference evidence="1 2" key="1">
    <citation type="journal article" date="2019" name="Int. J. Syst. Evol. Microbiol.">
        <title>The Global Catalogue of Microorganisms (GCM) 10K type strain sequencing project: providing services to taxonomists for standard genome sequencing and annotation.</title>
        <authorList>
            <consortium name="The Broad Institute Genomics Platform"/>
            <consortium name="The Broad Institute Genome Sequencing Center for Infectious Disease"/>
            <person name="Wu L."/>
            <person name="Ma J."/>
        </authorList>
    </citation>
    <scope>NUCLEOTIDE SEQUENCE [LARGE SCALE GENOMIC DNA]</scope>
    <source>
        <strain evidence="1 2">JCM 3146</strain>
    </source>
</reference>